<keyword evidence="3" id="KW-0963">Cytoplasm</keyword>
<dbReference type="GO" id="GO:0009089">
    <property type="term" value="P:lysine biosynthetic process via diaminopimelate"/>
    <property type="evidence" value="ECO:0007669"/>
    <property type="project" value="UniProtKB-UniRule"/>
</dbReference>
<dbReference type="AlphaFoldDB" id="A0A2S6I0E4"/>
<feature type="site" description="Could be important to modulate the pK values of the two catalytic cysteine residues" evidence="3">
    <location>
        <position position="191"/>
    </location>
</feature>
<dbReference type="UniPathway" id="UPA00034">
    <property type="reaction ID" value="UER00025"/>
</dbReference>
<comment type="pathway">
    <text evidence="3">Amino-acid biosynthesis; L-lysine biosynthesis via DAP pathway; DL-2,6-diaminopimelate from LL-2,6-diaminopimelate: step 1/1.</text>
</comment>
<dbReference type="InterPro" id="IPR001653">
    <property type="entry name" value="DAP_epimerase_DapF"/>
</dbReference>
<keyword evidence="3" id="KW-0457">Lysine biosynthesis</keyword>
<dbReference type="NCBIfam" id="TIGR00652">
    <property type="entry name" value="DapF"/>
    <property type="match status" value="1"/>
</dbReference>
<comment type="function">
    <text evidence="3">Catalyzes the stereoinversion of LL-2,6-diaminopimelate (L,L-DAP) to meso-diaminopimelate (meso-DAP), a precursor of L-lysine and an essential component of the bacterial peptidoglycan.</text>
</comment>
<comment type="subunit">
    <text evidence="3">Homodimer.</text>
</comment>
<protein>
    <recommendedName>
        <fullName evidence="3 4">Diaminopimelate epimerase</fullName>
        <shortName evidence="3">DAP epimerase</shortName>
        <ecNumber evidence="3 4">5.1.1.7</ecNumber>
    </recommendedName>
    <alternativeName>
        <fullName evidence="3">PLP-independent amino acid racemase</fullName>
    </alternativeName>
</protein>
<dbReference type="Proteomes" id="UP000237662">
    <property type="component" value="Unassembled WGS sequence"/>
</dbReference>
<comment type="caution">
    <text evidence="5">The sequence shown here is derived from an EMBL/GenBank/DDBJ whole genome shotgun (WGS) entry which is preliminary data.</text>
</comment>
<gene>
    <name evidence="3" type="primary">dapF</name>
    <name evidence="5" type="ORF">CLV84_4006</name>
</gene>
<dbReference type="PANTHER" id="PTHR31689:SF0">
    <property type="entry name" value="DIAMINOPIMELATE EPIMERASE"/>
    <property type="match status" value="1"/>
</dbReference>
<evidence type="ECO:0000313" key="6">
    <source>
        <dbReference type="Proteomes" id="UP000237662"/>
    </source>
</evidence>
<feature type="binding site" evidence="3">
    <location>
        <begin position="77"/>
        <end position="78"/>
    </location>
    <ligand>
        <name>substrate</name>
    </ligand>
</feature>
<dbReference type="PANTHER" id="PTHR31689">
    <property type="entry name" value="DIAMINOPIMELATE EPIMERASE, CHLOROPLASTIC"/>
    <property type="match status" value="1"/>
</dbReference>
<reference evidence="5 6" key="1">
    <citation type="submission" date="2018-02" db="EMBL/GenBank/DDBJ databases">
        <title>Genomic Encyclopedia of Archaeal and Bacterial Type Strains, Phase II (KMG-II): from individual species to whole genera.</title>
        <authorList>
            <person name="Goeker M."/>
        </authorList>
    </citation>
    <scope>NUCLEOTIDE SEQUENCE [LARGE SCALE GENOMIC DNA]</scope>
    <source>
        <strain evidence="5 6">DSM 29526</strain>
    </source>
</reference>
<feature type="binding site" evidence="3">
    <location>
        <position position="174"/>
    </location>
    <ligand>
        <name>substrate</name>
    </ligand>
</feature>
<name>A0A2S6I0E4_9BACT</name>
<feature type="active site" description="Proton acceptor" evidence="3">
    <location>
        <position position="201"/>
    </location>
</feature>
<accession>A0A2S6I0E4</accession>
<dbReference type="Gene3D" id="3.10.310.10">
    <property type="entry name" value="Diaminopimelate Epimerase, Chain A, domain 1"/>
    <property type="match status" value="2"/>
</dbReference>
<evidence type="ECO:0000256" key="4">
    <source>
        <dbReference type="NCBIfam" id="TIGR00652"/>
    </source>
</evidence>
<dbReference type="RefSeq" id="WP_104421572.1">
    <property type="nucleotide sequence ID" value="NZ_PTJC01000008.1"/>
</dbReference>
<dbReference type="Pfam" id="PF01678">
    <property type="entry name" value="DAP_epimerase"/>
    <property type="match status" value="2"/>
</dbReference>
<dbReference type="SUPFAM" id="SSF54506">
    <property type="entry name" value="Diaminopimelate epimerase-like"/>
    <property type="match status" value="2"/>
</dbReference>
<dbReference type="HAMAP" id="MF_00197">
    <property type="entry name" value="DAP_epimerase"/>
    <property type="match status" value="1"/>
</dbReference>
<feature type="binding site" evidence="3">
    <location>
        <position position="13"/>
    </location>
    <ligand>
        <name>substrate</name>
    </ligand>
</feature>
<comment type="catalytic activity">
    <reaction evidence="3">
        <text>(2S,6S)-2,6-diaminopimelate = meso-2,6-diaminopimelate</text>
        <dbReference type="Rhea" id="RHEA:15393"/>
        <dbReference type="ChEBI" id="CHEBI:57609"/>
        <dbReference type="ChEBI" id="CHEBI:57791"/>
        <dbReference type="EC" id="5.1.1.7"/>
    </reaction>
</comment>
<keyword evidence="3" id="KW-0028">Amino-acid biosynthesis</keyword>
<sequence length="265" mass="28429">MHIDFTKYQGAGNDFILCDDRTGELSAQLTRETIERLCNRRFGIGGDGLMLLGQGAEGFDFRMIYYNSDGRESTMCGNGGRCIVRFAHQLKLIGSTCRFVAIDGPHDATILDDGQVALGMNPVSAIQEVGEQDLVLDTGSPHYVRFVPDLREIDVVTTGRAVRRSPAFADQGINVNFVESATDGLRIATYERGVEDETLACGTGVTAAAIGHLYRTDPLASGNFRVGVLARGGQLAVTGNRSGGAFTDLRLIGPATFVFSGTIIL</sequence>
<dbReference type="OrthoDB" id="9805408at2"/>
<feature type="binding site" evidence="3">
    <location>
        <begin position="202"/>
        <end position="203"/>
    </location>
    <ligand>
        <name>substrate</name>
    </ligand>
</feature>
<comment type="subcellular location">
    <subcellularLocation>
        <location evidence="3">Cytoplasm</location>
    </subcellularLocation>
</comment>
<feature type="binding site" evidence="3">
    <location>
        <position position="67"/>
    </location>
    <ligand>
        <name>substrate</name>
    </ligand>
</feature>
<dbReference type="GO" id="GO:0005829">
    <property type="term" value="C:cytosol"/>
    <property type="evidence" value="ECO:0007669"/>
    <property type="project" value="TreeGrafter"/>
</dbReference>
<evidence type="ECO:0000256" key="3">
    <source>
        <dbReference type="HAMAP-Rule" id="MF_00197"/>
    </source>
</evidence>
<organism evidence="5 6">
    <name type="scientific">Neolewinella xylanilytica</name>
    <dbReference type="NCBI Taxonomy" id="1514080"/>
    <lineage>
        <taxon>Bacteria</taxon>
        <taxon>Pseudomonadati</taxon>
        <taxon>Bacteroidota</taxon>
        <taxon>Saprospiria</taxon>
        <taxon>Saprospirales</taxon>
        <taxon>Lewinellaceae</taxon>
        <taxon>Neolewinella</taxon>
    </lineage>
</organism>
<feature type="active site" description="Proton donor" evidence="3">
    <location>
        <position position="76"/>
    </location>
</feature>
<feature type="site" description="Could be important to modulate the pK values of the two catalytic cysteine residues" evidence="3">
    <location>
        <position position="142"/>
    </location>
</feature>
<proteinExistence type="inferred from homology"/>
<keyword evidence="2 3" id="KW-0413">Isomerase</keyword>
<evidence type="ECO:0000256" key="2">
    <source>
        <dbReference type="ARBA" id="ARBA00023235"/>
    </source>
</evidence>
<dbReference type="EC" id="5.1.1.7" evidence="3 4"/>
<dbReference type="GO" id="GO:0008837">
    <property type="term" value="F:diaminopimelate epimerase activity"/>
    <property type="evidence" value="ECO:0007669"/>
    <property type="project" value="UniProtKB-UniRule"/>
</dbReference>
<evidence type="ECO:0000256" key="1">
    <source>
        <dbReference type="ARBA" id="ARBA00010219"/>
    </source>
</evidence>
<comment type="similarity">
    <text evidence="1 3">Belongs to the diaminopimelate epimerase family.</text>
</comment>
<feature type="binding site" evidence="3">
    <location>
        <begin position="191"/>
        <end position="192"/>
    </location>
    <ligand>
        <name>substrate</name>
    </ligand>
</feature>
<keyword evidence="6" id="KW-1185">Reference proteome</keyword>
<dbReference type="EMBL" id="PTJC01000008">
    <property type="protein sequence ID" value="PPK84237.1"/>
    <property type="molecule type" value="Genomic_DNA"/>
</dbReference>
<comment type="caution">
    <text evidence="3">Lacks conserved residue(s) required for the propagation of feature annotation.</text>
</comment>
<evidence type="ECO:0000313" key="5">
    <source>
        <dbReference type="EMBL" id="PPK84237.1"/>
    </source>
</evidence>